<evidence type="ECO:0000313" key="2">
    <source>
        <dbReference type="EMBL" id="CAA9557591.1"/>
    </source>
</evidence>
<gene>
    <name evidence="2" type="ORF">AVDCRST_MAG19-1357</name>
</gene>
<feature type="region of interest" description="Disordered" evidence="1">
    <location>
        <begin position="66"/>
        <end position="122"/>
    </location>
</feature>
<dbReference type="AlphaFoldDB" id="A0A6J4UTI2"/>
<protein>
    <submittedName>
        <fullName evidence="2">Uncharacterized protein</fullName>
    </submittedName>
</protein>
<reference evidence="2" key="1">
    <citation type="submission" date="2020-02" db="EMBL/GenBank/DDBJ databases">
        <authorList>
            <person name="Meier V. D."/>
        </authorList>
    </citation>
    <scope>NUCLEOTIDE SEQUENCE</scope>
    <source>
        <strain evidence="2">AVDCRST_MAG19</strain>
    </source>
</reference>
<organism evidence="2">
    <name type="scientific">uncultured Thermomicrobiales bacterium</name>
    <dbReference type="NCBI Taxonomy" id="1645740"/>
    <lineage>
        <taxon>Bacteria</taxon>
        <taxon>Pseudomonadati</taxon>
        <taxon>Thermomicrobiota</taxon>
        <taxon>Thermomicrobia</taxon>
        <taxon>Thermomicrobiales</taxon>
        <taxon>environmental samples</taxon>
    </lineage>
</organism>
<sequence>MAARDVSSSTGWRRELETWEEVAESWDPYAAAEDRRASETVAVDAVTPTSGTLVLPIDRNIWEPVEGPARDRARPHGRFRLASPEAVPSRRDGIGPDETDGRPFSGAPTMTSWAGAGTGGVR</sequence>
<dbReference type="EMBL" id="CADCWL010000058">
    <property type="protein sequence ID" value="CAA9557591.1"/>
    <property type="molecule type" value="Genomic_DNA"/>
</dbReference>
<evidence type="ECO:0000256" key="1">
    <source>
        <dbReference type="SAM" id="MobiDB-lite"/>
    </source>
</evidence>
<accession>A0A6J4UTI2</accession>
<proteinExistence type="predicted"/>
<name>A0A6J4UTI2_9BACT</name>